<evidence type="ECO:0000256" key="2">
    <source>
        <dbReference type="ARBA" id="ARBA00022679"/>
    </source>
</evidence>
<dbReference type="AlphaFoldDB" id="X1KGY9"/>
<name>X1KGY9_9ZZZZ</name>
<evidence type="ECO:0000256" key="1">
    <source>
        <dbReference type="ARBA" id="ARBA00022603"/>
    </source>
</evidence>
<dbReference type="SUPFAM" id="SSF53335">
    <property type="entry name" value="S-adenosyl-L-methionine-dependent methyltransferases"/>
    <property type="match status" value="1"/>
</dbReference>
<comment type="caution">
    <text evidence="3">The sequence shown here is derived from an EMBL/GenBank/DDBJ whole genome shotgun (WGS) entry which is preliminary data.</text>
</comment>
<keyword evidence="1" id="KW-0489">Methyltransferase</keyword>
<sequence>MKVFVDLCSGVGGASQAFDQAQGWITIKIDIEEYLLPENQGLFLCDVTDVEATLCLIENRLAELNFSHEDTLVVWASPPCTEFSLVNKQRNVDDPNLEILIACLEIIERLDCNYWVIENVKGAHQIFNEEIERTPTQIIGPFFLWGEFPLIAIEHRDTFKHRKMLTKGTRLLRPHLRAKVPMAVSEGLRSAIDCQTKLTLQ</sequence>
<dbReference type="Pfam" id="PF00145">
    <property type="entry name" value="DNA_methylase"/>
    <property type="match status" value="1"/>
</dbReference>
<protein>
    <recommendedName>
        <fullName evidence="4">DNA (cytosine-5-)-methyltransferase</fullName>
    </recommendedName>
</protein>
<gene>
    <name evidence="3" type="ORF">S06H3_00431</name>
</gene>
<keyword evidence="2" id="KW-0808">Transferase</keyword>
<dbReference type="InterPro" id="IPR029063">
    <property type="entry name" value="SAM-dependent_MTases_sf"/>
</dbReference>
<evidence type="ECO:0000313" key="3">
    <source>
        <dbReference type="EMBL" id="GAH92890.1"/>
    </source>
</evidence>
<organism evidence="3">
    <name type="scientific">marine sediment metagenome</name>
    <dbReference type="NCBI Taxonomy" id="412755"/>
    <lineage>
        <taxon>unclassified sequences</taxon>
        <taxon>metagenomes</taxon>
        <taxon>ecological metagenomes</taxon>
    </lineage>
</organism>
<reference evidence="3" key="1">
    <citation type="journal article" date="2014" name="Front. Microbiol.">
        <title>High frequency of phylogenetically diverse reductive dehalogenase-homologous genes in deep subseafloor sedimentary metagenomes.</title>
        <authorList>
            <person name="Kawai M."/>
            <person name="Futagami T."/>
            <person name="Toyoda A."/>
            <person name="Takaki Y."/>
            <person name="Nishi S."/>
            <person name="Hori S."/>
            <person name="Arai W."/>
            <person name="Tsubouchi T."/>
            <person name="Morono Y."/>
            <person name="Uchiyama I."/>
            <person name="Ito T."/>
            <person name="Fujiyama A."/>
            <person name="Inagaki F."/>
            <person name="Takami H."/>
        </authorList>
    </citation>
    <scope>NUCLEOTIDE SEQUENCE</scope>
    <source>
        <strain evidence="3">Expedition CK06-06</strain>
    </source>
</reference>
<proteinExistence type="predicted"/>
<dbReference type="GO" id="GO:0032259">
    <property type="term" value="P:methylation"/>
    <property type="evidence" value="ECO:0007669"/>
    <property type="project" value="UniProtKB-KW"/>
</dbReference>
<dbReference type="InterPro" id="IPR001525">
    <property type="entry name" value="C5_MeTfrase"/>
</dbReference>
<evidence type="ECO:0008006" key="4">
    <source>
        <dbReference type="Google" id="ProtNLM"/>
    </source>
</evidence>
<dbReference type="GO" id="GO:0008168">
    <property type="term" value="F:methyltransferase activity"/>
    <property type="evidence" value="ECO:0007669"/>
    <property type="project" value="UniProtKB-KW"/>
</dbReference>
<accession>X1KGY9</accession>
<dbReference type="EMBL" id="BARV01000074">
    <property type="protein sequence ID" value="GAH92890.1"/>
    <property type="molecule type" value="Genomic_DNA"/>
</dbReference>
<dbReference type="Gene3D" id="3.40.50.150">
    <property type="entry name" value="Vaccinia Virus protein VP39"/>
    <property type="match status" value="1"/>
</dbReference>